<dbReference type="NCBIfam" id="TIGR00562">
    <property type="entry name" value="proto_IX_ox"/>
    <property type="match status" value="1"/>
</dbReference>
<evidence type="ECO:0000259" key="12">
    <source>
        <dbReference type="Pfam" id="PF01593"/>
    </source>
</evidence>
<dbReference type="GO" id="GO:0005743">
    <property type="term" value="C:mitochondrial inner membrane"/>
    <property type="evidence" value="ECO:0007669"/>
    <property type="project" value="UniProtKB-SubCell"/>
</dbReference>
<dbReference type="GO" id="GO:0004729">
    <property type="term" value="F:oxygen-dependent protoporphyrinogen oxidase activity"/>
    <property type="evidence" value="ECO:0007669"/>
    <property type="project" value="UniProtKB-UniRule"/>
</dbReference>
<dbReference type="PANTHER" id="PTHR42923:SF3">
    <property type="entry name" value="PROTOPORPHYRINOGEN OXIDASE"/>
    <property type="match status" value="1"/>
</dbReference>
<evidence type="ECO:0000256" key="7">
    <source>
        <dbReference type="ARBA" id="ARBA00023002"/>
    </source>
</evidence>
<evidence type="ECO:0000256" key="9">
    <source>
        <dbReference type="ARBA" id="ARBA00023244"/>
    </source>
</evidence>
<accession>J5QWI1</accession>
<dbReference type="InterPro" id="IPR002937">
    <property type="entry name" value="Amino_oxidase"/>
</dbReference>
<dbReference type="Gene3D" id="3.50.50.60">
    <property type="entry name" value="FAD/NAD(P)-binding domain"/>
    <property type="match status" value="1"/>
</dbReference>
<proteinExistence type="inferred from homology"/>
<evidence type="ECO:0000256" key="6">
    <source>
        <dbReference type="ARBA" id="ARBA00022827"/>
    </source>
</evidence>
<dbReference type="AlphaFoldDB" id="J5QWI1"/>
<protein>
    <recommendedName>
        <fullName evidence="4 11">Protoporphyrinogen oxidase</fullName>
        <ecNumber evidence="4 11">1.3.3.4</ecNumber>
    </recommendedName>
</protein>
<reference evidence="13 14" key="1">
    <citation type="journal article" date="2012" name="Eukaryot. Cell">
        <title>Draft genome sequence of CBS 2479, the standard type strain of Trichosporon asahii.</title>
        <authorList>
            <person name="Yang R.Y."/>
            <person name="Li H.T."/>
            <person name="Zhu H."/>
            <person name="Zhou G.P."/>
            <person name="Wang M."/>
            <person name="Wang L."/>
        </authorList>
    </citation>
    <scope>NUCLEOTIDE SEQUENCE [LARGE SCALE GENOMIC DNA]</scope>
    <source>
        <strain evidence="14">ATCC 90039 / CBS 2479 / JCM 2466 / KCTC 7840 / NCYC 2677 / UAMH 7654</strain>
    </source>
</reference>
<dbReference type="InterPro" id="IPR050464">
    <property type="entry name" value="Zeta_carotene_desat/Oxidored"/>
</dbReference>
<evidence type="ECO:0000313" key="13">
    <source>
        <dbReference type="EMBL" id="EJT49468.1"/>
    </source>
</evidence>
<gene>
    <name evidence="13" type="ORF">A1Q1_01372</name>
</gene>
<feature type="domain" description="Amine oxidase" evidence="12">
    <location>
        <begin position="13"/>
        <end position="477"/>
    </location>
</feature>
<keyword evidence="7 11" id="KW-0560">Oxidoreductase</keyword>
<dbReference type="VEuPathDB" id="FungiDB:A1Q1_01372"/>
<dbReference type="KEGG" id="tasa:A1Q1_01372"/>
<evidence type="ECO:0000256" key="10">
    <source>
        <dbReference type="ARBA" id="ARBA00047554"/>
    </source>
</evidence>
<comment type="pathway">
    <text evidence="2 11">Porphyrin-containing compound metabolism; protoporphyrin-IX biosynthesis; protoporphyrin-IX from protoporphyrinogen-IX: step 1/1.</text>
</comment>
<name>J5QWI1_TRIAS</name>
<evidence type="ECO:0000256" key="4">
    <source>
        <dbReference type="ARBA" id="ARBA00012867"/>
    </source>
</evidence>
<dbReference type="InterPro" id="IPR036188">
    <property type="entry name" value="FAD/NAD-bd_sf"/>
</dbReference>
<comment type="cofactor">
    <cofactor evidence="11">
        <name>FAD</name>
        <dbReference type="ChEBI" id="CHEBI:57692"/>
    </cofactor>
    <text evidence="11">Binds 1 FAD per subunit.</text>
</comment>
<dbReference type="SUPFAM" id="SSF54373">
    <property type="entry name" value="FAD-linked reductases, C-terminal domain"/>
    <property type="match status" value="1"/>
</dbReference>
<evidence type="ECO:0000256" key="2">
    <source>
        <dbReference type="ARBA" id="ARBA00005073"/>
    </source>
</evidence>
<dbReference type="HOGENOM" id="CLU_009629_1_0_1"/>
<organism evidence="13 14">
    <name type="scientific">Trichosporon asahii var. asahii (strain ATCC 90039 / CBS 2479 / JCM 2466 / KCTC 7840 / NBRC 103889/ NCYC 2677 / UAMH 7654)</name>
    <name type="common">Yeast</name>
    <dbReference type="NCBI Taxonomy" id="1186058"/>
    <lineage>
        <taxon>Eukaryota</taxon>
        <taxon>Fungi</taxon>
        <taxon>Dikarya</taxon>
        <taxon>Basidiomycota</taxon>
        <taxon>Agaricomycotina</taxon>
        <taxon>Tremellomycetes</taxon>
        <taxon>Trichosporonales</taxon>
        <taxon>Trichosporonaceae</taxon>
        <taxon>Trichosporon</taxon>
    </lineage>
</organism>
<dbReference type="SUPFAM" id="SSF51905">
    <property type="entry name" value="FAD/NAD(P)-binding domain"/>
    <property type="match status" value="1"/>
</dbReference>
<dbReference type="GeneID" id="25984886"/>
<dbReference type="EMBL" id="ALBS01000170">
    <property type="protein sequence ID" value="EJT49468.1"/>
    <property type="molecule type" value="Genomic_DNA"/>
</dbReference>
<dbReference type="PANTHER" id="PTHR42923">
    <property type="entry name" value="PROTOPORPHYRINOGEN OXIDASE"/>
    <property type="match status" value="1"/>
</dbReference>
<evidence type="ECO:0000256" key="8">
    <source>
        <dbReference type="ARBA" id="ARBA00023133"/>
    </source>
</evidence>
<dbReference type="OrthoDB" id="438553at2759"/>
<dbReference type="RefSeq" id="XP_014179886.1">
    <property type="nucleotide sequence ID" value="XM_014324411.1"/>
</dbReference>
<evidence type="ECO:0000256" key="1">
    <source>
        <dbReference type="ARBA" id="ARBA00002600"/>
    </source>
</evidence>
<evidence type="ECO:0000313" key="14">
    <source>
        <dbReference type="Proteomes" id="UP000002748"/>
    </source>
</evidence>
<comment type="subcellular location">
    <subcellularLocation>
        <location evidence="11">Mitochondrion inner membrane</location>
    </subcellularLocation>
</comment>
<dbReference type="UniPathway" id="UPA00251">
    <property type="reaction ID" value="UER00324"/>
</dbReference>
<evidence type="ECO:0000256" key="5">
    <source>
        <dbReference type="ARBA" id="ARBA00022630"/>
    </source>
</evidence>
<dbReference type="Proteomes" id="UP000002748">
    <property type="component" value="Unassembled WGS sequence"/>
</dbReference>
<keyword evidence="9 11" id="KW-0627">Porphyrin biosynthesis</keyword>
<keyword evidence="8 11" id="KW-0350">Heme biosynthesis</keyword>
<dbReference type="GO" id="GO:0006782">
    <property type="term" value="P:protoporphyrinogen IX biosynthetic process"/>
    <property type="evidence" value="ECO:0007669"/>
    <property type="project" value="UniProtKB-UniRule"/>
</dbReference>
<dbReference type="InterPro" id="IPR004572">
    <property type="entry name" value="Protoporphyrinogen_oxidase"/>
</dbReference>
<comment type="similarity">
    <text evidence="3 11">Belongs to the protoporphyrinogen/coproporphyrinogen oxidase family. Protoporphyrinogen oxidase subfamily.</text>
</comment>
<comment type="function">
    <text evidence="1 11">Catalyzes the 6-electron oxidation of protoporphyrinogen-IX to form protoporphyrin-IX.</text>
</comment>
<keyword evidence="6 11" id="KW-0274">FAD</keyword>
<dbReference type="Pfam" id="PF01593">
    <property type="entry name" value="Amino_oxidase"/>
    <property type="match status" value="1"/>
</dbReference>
<keyword evidence="5 11" id="KW-0285">Flavoprotein</keyword>
<comment type="catalytic activity">
    <reaction evidence="10 11">
        <text>protoporphyrinogen IX + 3 O2 = protoporphyrin IX + 3 H2O2</text>
        <dbReference type="Rhea" id="RHEA:25576"/>
        <dbReference type="ChEBI" id="CHEBI:15379"/>
        <dbReference type="ChEBI" id="CHEBI:16240"/>
        <dbReference type="ChEBI" id="CHEBI:57306"/>
        <dbReference type="ChEBI" id="CHEBI:57307"/>
        <dbReference type="EC" id="1.3.3.4"/>
    </reaction>
</comment>
<dbReference type="EC" id="1.3.3.4" evidence="4 11"/>
<evidence type="ECO:0000256" key="11">
    <source>
        <dbReference type="RuleBase" id="RU367069"/>
    </source>
</evidence>
<evidence type="ECO:0000256" key="3">
    <source>
        <dbReference type="ARBA" id="ARBA00010551"/>
    </source>
</evidence>
<comment type="caution">
    <text evidence="13">The sequence shown here is derived from an EMBL/GenBank/DDBJ whole genome shotgun (WGS) entry which is preliminary data.</text>
</comment>
<sequence length="490" mass="52322">MPPQHVAVIGGGLTGLSAAYRLAPKARVTLLEASNRVGGWVGSPKQHIKFTTPSGEQVEGDVTLESGPRSIRPKGLSAASMLKLTSPAARNRFIMNNATGKLMAAPTSPLALLSPKTPAPIRELLLGVMKEPFRRNSPASADDESVHSFFLRRFGPKVAATASAFVHGIYAADPNTLSVRSAFQMLWDYERGSGSLVMGMLKGDKAGKARELEAWKECGAWGERRKNWAMYALRGGMSELTDRLAQVCQERGVEIASGTRVERITPINTSIGSIDADHVIAAVTPRHLSSIASSPLPHLIANRSTTVGVVNVVFPLPPSQVHPDGFGFLIPASDANRAGVLGVIFDSTALPGTEVPELEGKITKVTAMMGGPYWSSYKTGGSVAPIPSKEELSEIAVNYLRTVFPHLASVDPILTKANLQVDCIPTYAPGHGSRMRELHEAIQNGPWQDKLSVGGSGYGGVSVNDCVYSGEILADAVGEKTGLERWKDWN</sequence>